<comment type="caution">
    <text evidence="1">The sequence shown here is derived from an EMBL/GenBank/DDBJ whole genome shotgun (WGS) entry which is preliminary data.</text>
</comment>
<reference evidence="1" key="1">
    <citation type="submission" date="2019-08" db="EMBL/GenBank/DDBJ databases">
        <authorList>
            <person name="Kucharzyk K."/>
            <person name="Murdoch R.W."/>
            <person name="Higgins S."/>
            <person name="Loffler F."/>
        </authorList>
    </citation>
    <scope>NUCLEOTIDE SEQUENCE</scope>
</reference>
<protein>
    <submittedName>
        <fullName evidence="1">Uncharacterized protein</fullName>
    </submittedName>
</protein>
<accession>A0A645GKQ1</accession>
<name>A0A645GKQ1_9ZZZZ</name>
<evidence type="ECO:0000313" key="1">
    <source>
        <dbReference type="EMBL" id="MPN26720.1"/>
    </source>
</evidence>
<proteinExistence type="predicted"/>
<organism evidence="1">
    <name type="scientific">bioreactor metagenome</name>
    <dbReference type="NCBI Taxonomy" id="1076179"/>
    <lineage>
        <taxon>unclassified sequences</taxon>
        <taxon>metagenomes</taxon>
        <taxon>ecological metagenomes</taxon>
    </lineage>
</organism>
<gene>
    <name evidence="1" type="ORF">SDC9_174145</name>
</gene>
<sequence length="239" mass="26327">MLGMPCISLYIPQNIGRSLVLEPVQSVCSSHGESDENGVYLASGILVDPKIPRCDGFEYTSTRFNIVIDPFGRSPLHNSVLGCKLVHRVEVGLVQLGVHLIFTDFQIVVRSVDSVRIFVILTNEGELEPTHGRGDKISMIAVDEGIQGKDSRGVVELHRLDRIIRIAEFTHPMLHVSTSLPTECLIPLTDGLEDAPFGCYSFCKRIIALLFYRLSAAQIIAGSVVESNYYSIHDCSLGN</sequence>
<dbReference type="EMBL" id="VSSQ01076334">
    <property type="protein sequence ID" value="MPN26720.1"/>
    <property type="molecule type" value="Genomic_DNA"/>
</dbReference>
<dbReference type="AlphaFoldDB" id="A0A645GKQ1"/>